<dbReference type="OrthoDB" id="788866at2"/>
<proteinExistence type="predicted"/>
<reference evidence="1 2" key="2">
    <citation type="journal article" date="2016" name="Int. J. Syst. Evol. Microbiol.">
        <title>Flavisolibacter tropicus sp. nov., isolated from tropical soil.</title>
        <authorList>
            <person name="Lee J.J."/>
            <person name="Kang M.S."/>
            <person name="Kim G.S."/>
            <person name="Lee C.S."/>
            <person name="Lim S."/>
            <person name="Lee J."/>
            <person name="Roh S.H."/>
            <person name="Kang H."/>
            <person name="Ha J.M."/>
            <person name="Bae S."/>
            <person name="Jung H.Y."/>
            <person name="Kim M.K."/>
        </authorList>
    </citation>
    <scope>NUCLEOTIDE SEQUENCE [LARGE SCALE GENOMIC DNA]</scope>
    <source>
        <strain evidence="1 2">LCS9</strain>
    </source>
</reference>
<evidence type="ECO:0000313" key="1">
    <source>
        <dbReference type="EMBL" id="ANE50213.1"/>
    </source>
</evidence>
<reference evidence="2" key="1">
    <citation type="submission" date="2015-01" db="EMBL/GenBank/DDBJ databases">
        <title>Flavisolibacter sp./LCS9/ whole genome sequencing.</title>
        <authorList>
            <person name="Kim M.K."/>
            <person name="Srinivasan S."/>
            <person name="Lee J.-J."/>
        </authorList>
    </citation>
    <scope>NUCLEOTIDE SEQUENCE [LARGE SCALE GENOMIC DNA]</scope>
    <source>
        <strain evidence="2">LCS9</strain>
    </source>
</reference>
<dbReference type="RefSeq" id="WP_066402644.1">
    <property type="nucleotide sequence ID" value="NZ_CP011390.1"/>
</dbReference>
<dbReference type="EMBL" id="CP011390">
    <property type="protein sequence ID" value="ANE50213.1"/>
    <property type="molecule type" value="Genomic_DNA"/>
</dbReference>
<protein>
    <recommendedName>
        <fullName evidence="3">Lipoprotein</fullName>
    </recommendedName>
</protein>
<keyword evidence="2" id="KW-1185">Reference proteome</keyword>
<dbReference type="KEGG" id="fla:SY85_06545"/>
<organism evidence="1 2">
    <name type="scientific">Flavisolibacter tropicus</name>
    <dbReference type="NCBI Taxonomy" id="1492898"/>
    <lineage>
        <taxon>Bacteria</taxon>
        <taxon>Pseudomonadati</taxon>
        <taxon>Bacteroidota</taxon>
        <taxon>Chitinophagia</taxon>
        <taxon>Chitinophagales</taxon>
        <taxon>Chitinophagaceae</taxon>
        <taxon>Flavisolibacter</taxon>
    </lineage>
</organism>
<evidence type="ECO:0000313" key="2">
    <source>
        <dbReference type="Proteomes" id="UP000077177"/>
    </source>
</evidence>
<dbReference type="AlphaFoldDB" id="A0A172TTW1"/>
<sequence length="192" mass="20509">MKNVILVTGLLSIGIFSCTSNENKPPKAESGTVTKTTLIAADTTLKSEEPATKENLFMKDEALGPLSFGADMFYTNKILGPADSESEAEIWGTDGVEHKTLTYENGIVIDMVSKDDNYTINSVKVTSSSDLATRKGIKIGSTLNEVLAAYNKNIERPIADSSKIIAGSIYGGLVFTMEKGKVASIFLGQSAE</sequence>
<dbReference type="PROSITE" id="PS51257">
    <property type="entry name" value="PROKAR_LIPOPROTEIN"/>
    <property type="match status" value="1"/>
</dbReference>
<evidence type="ECO:0008006" key="3">
    <source>
        <dbReference type="Google" id="ProtNLM"/>
    </source>
</evidence>
<gene>
    <name evidence="1" type="ORF">SY85_06545</name>
</gene>
<name>A0A172TTW1_9BACT</name>
<accession>A0A172TTW1</accession>
<dbReference type="Proteomes" id="UP000077177">
    <property type="component" value="Chromosome"/>
</dbReference>